<evidence type="ECO:0000256" key="8">
    <source>
        <dbReference type="ARBA" id="ARBA00022833"/>
    </source>
</evidence>
<evidence type="ECO:0008006" key="16">
    <source>
        <dbReference type="Google" id="ProtNLM"/>
    </source>
</evidence>
<dbReference type="PANTHER" id="PTHR10782:SF102">
    <property type="entry name" value="E3 SUMO-PROTEIN LIGASE SIZ1"/>
    <property type="match status" value="1"/>
</dbReference>
<evidence type="ECO:0000256" key="1">
    <source>
        <dbReference type="ARBA" id="ARBA00004123"/>
    </source>
</evidence>
<comment type="subcellular location">
    <subcellularLocation>
        <location evidence="1">Nucleus</location>
    </subcellularLocation>
</comment>
<evidence type="ECO:0000256" key="7">
    <source>
        <dbReference type="ARBA" id="ARBA00022786"/>
    </source>
</evidence>
<dbReference type="PROSITE" id="PS50800">
    <property type="entry name" value="SAP"/>
    <property type="match status" value="1"/>
</dbReference>
<dbReference type="EMBL" id="GCKF01046705">
    <property type="protein sequence ID" value="JAG93475.1"/>
    <property type="molecule type" value="Transcribed_RNA"/>
</dbReference>
<keyword evidence="6 10" id="KW-0863">Zinc-finger</keyword>
<evidence type="ECO:0000256" key="4">
    <source>
        <dbReference type="ARBA" id="ARBA00022679"/>
    </source>
</evidence>
<dbReference type="PROSITE" id="PS01359">
    <property type="entry name" value="ZF_PHD_1"/>
    <property type="match status" value="1"/>
</dbReference>
<dbReference type="GO" id="GO:0061665">
    <property type="term" value="F:SUMO ligase activity"/>
    <property type="evidence" value="ECO:0007669"/>
    <property type="project" value="TreeGrafter"/>
</dbReference>
<dbReference type="SUPFAM" id="SSF57903">
    <property type="entry name" value="FYVE/PHD zinc finger"/>
    <property type="match status" value="1"/>
</dbReference>
<dbReference type="PROSITE" id="PS51044">
    <property type="entry name" value="ZF_SP_RING"/>
    <property type="match status" value="1"/>
</dbReference>
<evidence type="ECO:0000256" key="6">
    <source>
        <dbReference type="ARBA" id="ARBA00022771"/>
    </source>
</evidence>
<feature type="domain" description="SAP" evidence="13">
    <location>
        <begin position="12"/>
        <end position="46"/>
    </location>
</feature>
<evidence type="ECO:0000256" key="3">
    <source>
        <dbReference type="ARBA" id="ARBA00005383"/>
    </source>
</evidence>
<dbReference type="SUPFAM" id="SSF68906">
    <property type="entry name" value="SAP domain"/>
    <property type="match status" value="1"/>
</dbReference>
<sequence length="908" mass="100660">MDKLVSECQHKLANFRLRELRDVLSRLGLAKQGRKQVLLERIMTMLSDDKGSKSHRWANKHLIAKEEVAKIIDDIYRKMNRHEAPELASKNQNGPSLNVIKEPVIPARKTCCPCGSLMENESMIQCDDPKCGVWQHMECVVIPENLVEGSQPERPTQFFCDICRVNRADPFWVTEGQPLLATKLVILPTELDGYNNPLQSLEKTFTLTRAVKDLFQKPDYELQVWCILLNDKVPFRMHWPQSADLRVNGISIKVINRQGNQLLGANSRDDGPGIAACSREGTNRITLRANDSRPFVVGVRIIRRQSVQQVLNRIPTESQGEPFEEALARVCRCVGGGASLENGNDSDSDLEVVAESNTVNLRCPMSGSRIKIAGRFKPCVHMGCFDLESFVELNQRARKWQCPICLKNYSLENVIKDPYFNRITSFMENYPEDVTEVEVKLDGSWRPKLEGKAGLFEKWHMPDGSFATANVGVCQQQELAIKVKREVEGISGGPTSLKIGIKRNRDGYWEVSGTKDILSSGMNNISGKHEKQNLKVVPASSSATATNRDDEDPSVNQEGSDNPDFSVNNDAVFDSPLVGLNHTSDMAIGHVISERPKEPEVIVVLSDSEEDNVVDMGPPLACSDPFGQGTLLPFSTDALHEMSRLDCNGNPIILPNSFLGSFPEGIPPQNNINSSPGFLGASGDFSELPPWNEWLPPPPNPPFRLFGANADVLHGVTNSHCTSVIRPTPVTRYGSYDMGTGEQLENPTLESTIPAYIQSMDCPFPSLNRDRSGDFDNSLEGETSDVPFKFFFPHQPARASTQDDHRDSVMMGDDDHWISLSLGVGNNSDKPNEGPAPTICDRQQSAPEGDRLDSLATANILLNIGDNRTEAAAGDNQASEIPFSYCQRPRSIRPRRSRLPLTVDADSD</sequence>
<keyword evidence="9" id="KW-0539">Nucleus</keyword>
<dbReference type="CDD" id="cd16792">
    <property type="entry name" value="SP-RING_Siz-like"/>
    <property type="match status" value="1"/>
</dbReference>
<dbReference type="GO" id="GO:0016925">
    <property type="term" value="P:protein sumoylation"/>
    <property type="evidence" value="ECO:0007669"/>
    <property type="project" value="UniProtKB-UniPathway"/>
</dbReference>
<dbReference type="InterPro" id="IPR001965">
    <property type="entry name" value="Znf_PHD"/>
</dbReference>
<reference evidence="15" key="1">
    <citation type="submission" date="2015-03" db="EMBL/GenBank/DDBJ databases">
        <title>A transcriptome of Araucaria cunninghamii, an australian fine timber species.</title>
        <authorList>
            <person name="Jing Yi C.J.Y."/>
            <person name="Yin San L.Y.S."/>
            <person name="Abdul Karim S.S."/>
            <person name="Wan Azmi N.N."/>
            <person name="Hercus R.R."/>
            <person name="Croft L.L."/>
        </authorList>
    </citation>
    <scope>NUCLEOTIDE SEQUENCE</scope>
    <source>
        <strain evidence="15">MI0301</strain>
        <tissue evidence="15">Leaf</tissue>
    </source>
</reference>
<dbReference type="InterPro" id="IPR011011">
    <property type="entry name" value="Znf_FYVE_PHD"/>
</dbReference>
<dbReference type="GO" id="GO:0000785">
    <property type="term" value="C:chromatin"/>
    <property type="evidence" value="ECO:0007669"/>
    <property type="project" value="TreeGrafter"/>
</dbReference>
<evidence type="ECO:0000256" key="11">
    <source>
        <dbReference type="SAM" id="MobiDB-lite"/>
    </source>
</evidence>
<dbReference type="InterPro" id="IPR036361">
    <property type="entry name" value="SAP_dom_sf"/>
</dbReference>
<dbReference type="PROSITE" id="PS50016">
    <property type="entry name" value="ZF_PHD_2"/>
    <property type="match status" value="1"/>
</dbReference>
<feature type="region of interest" description="Disordered" evidence="11">
    <location>
        <begin position="826"/>
        <end position="849"/>
    </location>
</feature>
<dbReference type="Gene3D" id="3.30.40.10">
    <property type="entry name" value="Zinc/RING finger domain, C3HC4 (zinc finger)"/>
    <property type="match status" value="2"/>
</dbReference>
<dbReference type="InterPro" id="IPR019787">
    <property type="entry name" value="Znf_PHD-finger"/>
</dbReference>
<feature type="compositionally biased region" description="Polar residues" evidence="11">
    <location>
        <begin position="554"/>
        <end position="567"/>
    </location>
</feature>
<protein>
    <recommendedName>
        <fullName evidence="16">E3 SUMO-protein ligase SIZ1</fullName>
    </recommendedName>
</protein>
<evidence type="ECO:0000256" key="9">
    <source>
        <dbReference type="ARBA" id="ARBA00023242"/>
    </source>
</evidence>
<dbReference type="InterPro" id="IPR019786">
    <property type="entry name" value="Zinc_finger_PHD-type_CS"/>
</dbReference>
<feature type="region of interest" description="Disordered" evidence="11">
    <location>
        <begin position="888"/>
        <end position="908"/>
    </location>
</feature>
<comment type="pathway">
    <text evidence="2">Protein modification; protein sumoylation.</text>
</comment>
<dbReference type="Pfam" id="PF02037">
    <property type="entry name" value="SAP"/>
    <property type="match status" value="1"/>
</dbReference>
<dbReference type="InterPro" id="IPR004181">
    <property type="entry name" value="Znf_MIZ"/>
</dbReference>
<evidence type="ECO:0000256" key="5">
    <source>
        <dbReference type="ARBA" id="ARBA00022723"/>
    </source>
</evidence>
<dbReference type="EMBL" id="GCKF01046707">
    <property type="protein sequence ID" value="JAG93473.1"/>
    <property type="molecule type" value="Transcribed_RNA"/>
</dbReference>
<keyword evidence="4" id="KW-0808">Transferase</keyword>
<keyword evidence="5" id="KW-0479">Metal-binding</keyword>
<dbReference type="InterPro" id="IPR003034">
    <property type="entry name" value="SAP_dom"/>
</dbReference>
<keyword evidence="8" id="KW-0862">Zinc</keyword>
<dbReference type="InterPro" id="IPR031141">
    <property type="entry name" value="SIZ1/2_SP-RING"/>
</dbReference>
<dbReference type="Pfam" id="PF02891">
    <property type="entry name" value="zf-MIZ"/>
    <property type="match status" value="1"/>
</dbReference>
<evidence type="ECO:0000259" key="13">
    <source>
        <dbReference type="PROSITE" id="PS50800"/>
    </source>
</evidence>
<dbReference type="GO" id="GO:0008270">
    <property type="term" value="F:zinc ion binding"/>
    <property type="evidence" value="ECO:0007669"/>
    <property type="project" value="UniProtKB-KW"/>
</dbReference>
<keyword evidence="7" id="KW-0833">Ubl conjugation pathway</keyword>
<feature type="region of interest" description="Disordered" evidence="11">
    <location>
        <begin position="536"/>
        <end position="567"/>
    </location>
</feature>
<dbReference type="CDD" id="cd15570">
    <property type="entry name" value="PHD_Bye1p_SIZ1_like"/>
    <property type="match status" value="1"/>
</dbReference>
<dbReference type="SMART" id="SM00249">
    <property type="entry name" value="PHD"/>
    <property type="match status" value="1"/>
</dbReference>
<dbReference type="Pfam" id="PF00628">
    <property type="entry name" value="PHD"/>
    <property type="match status" value="1"/>
</dbReference>
<feature type="domain" description="PHD-type" evidence="12">
    <location>
        <begin position="108"/>
        <end position="166"/>
    </location>
</feature>
<dbReference type="InterPro" id="IPR013083">
    <property type="entry name" value="Znf_RING/FYVE/PHD"/>
</dbReference>
<dbReference type="SMART" id="SM00513">
    <property type="entry name" value="SAP"/>
    <property type="match status" value="1"/>
</dbReference>
<dbReference type="EMBL" id="GCKF01046706">
    <property type="protein sequence ID" value="JAG93474.1"/>
    <property type="molecule type" value="Transcribed_RNA"/>
</dbReference>
<evidence type="ECO:0000256" key="2">
    <source>
        <dbReference type="ARBA" id="ARBA00004718"/>
    </source>
</evidence>
<dbReference type="PANTHER" id="PTHR10782">
    <property type="entry name" value="ZINC FINGER MIZ DOMAIN-CONTAINING PROTEIN"/>
    <property type="match status" value="1"/>
</dbReference>
<comment type="similarity">
    <text evidence="3">Belongs to the PIAS family.</text>
</comment>
<dbReference type="Gene3D" id="1.10.720.30">
    <property type="entry name" value="SAP domain"/>
    <property type="match status" value="1"/>
</dbReference>
<dbReference type="AlphaFoldDB" id="A0A0D6QUV3"/>
<evidence type="ECO:0000256" key="10">
    <source>
        <dbReference type="PROSITE-ProRule" id="PRU00452"/>
    </source>
</evidence>
<organism evidence="15">
    <name type="scientific">Araucaria cunninghamii</name>
    <name type="common">Hoop pine</name>
    <name type="synonym">Moreton Bay pine</name>
    <dbReference type="NCBI Taxonomy" id="56994"/>
    <lineage>
        <taxon>Eukaryota</taxon>
        <taxon>Viridiplantae</taxon>
        <taxon>Streptophyta</taxon>
        <taxon>Embryophyta</taxon>
        <taxon>Tracheophyta</taxon>
        <taxon>Spermatophyta</taxon>
        <taxon>Pinopsida</taxon>
        <taxon>Pinidae</taxon>
        <taxon>Conifers II</taxon>
        <taxon>Araucariales</taxon>
        <taxon>Araucariaceae</taxon>
        <taxon>Araucaria</taxon>
    </lineage>
</organism>
<evidence type="ECO:0000259" key="12">
    <source>
        <dbReference type="PROSITE" id="PS50016"/>
    </source>
</evidence>
<evidence type="ECO:0000259" key="14">
    <source>
        <dbReference type="PROSITE" id="PS51044"/>
    </source>
</evidence>
<name>A0A0D6QUV3_ARACU</name>
<dbReference type="UniPathway" id="UPA00886"/>
<dbReference type="GO" id="GO:0005634">
    <property type="term" value="C:nucleus"/>
    <property type="evidence" value="ECO:0007669"/>
    <property type="project" value="UniProtKB-SubCell"/>
</dbReference>
<proteinExistence type="inferred from homology"/>
<evidence type="ECO:0000313" key="15">
    <source>
        <dbReference type="EMBL" id="JAG93475.1"/>
    </source>
</evidence>
<accession>A0A0D6QUV3</accession>
<feature type="domain" description="SP-RING-type" evidence="14">
    <location>
        <begin position="346"/>
        <end position="429"/>
    </location>
</feature>